<dbReference type="HOGENOM" id="CLU_3153435_0_0_6"/>
<protein>
    <submittedName>
        <fullName evidence="1">Uncharacterized protein</fullName>
    </submittedName>
</protein>
<organism evidence="1 2">
    <name type="scientific">Hafnia alvei ATCC 51873</name>
    <dbReference type="NCBI Taxonomy" id="1002364"/>
    <lineage>
        <taxon>Bacteria</taxon>
        <taxon>Pseudomonadati</taxon>
        <taxon>Pseudomonadota</taxon>
        <taxon>Gammaproteobacteria</taxon>
        <taxon>Enterobacterales</taxon>
        <taxon>Hafniaceae</taxon>
        <taxon>Hafnia</taxon>
    </lineage>
</organism>
<evidence type="ECO:0000313" key="2">
    <source>
        <dbReference type="Proteomes" id="UP000005959"/>
    </source>
</evidence>
<proteinExistence type="predicted"/>
<evidence type="ECO:0000313" key="1">
    <source>
        <dbReference type="EMBL" id="EHM44694.1"/>
    </source>
</evidence>
<sequence>MVSANRANGITANSSSFRFSNRRLLRVEISSVRIIDGAEFARIIYAEK</sequence>
<gene>
    <name evidence="1" type="ORF">HMPREF0454_01354</name>
</gene>
<dbReference type="AlphaFoldDB" id="G9Y489"/>
<dbReference type="EMBL" id="AGCI01000027">
    <property type="protein sequence ID" value="EHM44694.1"/>
    <property type="molecule type" value="Genomic_DNA"/>
</dbReference>
<reference evidence="1 2" key="1">
    <citation type="submission" date="2011-08" db="EMBL/GenBank/DDBJ databases">
        <authorList>
            <person name="Weinstock G."/>
            <person name="Sodergren E."/>
            <person name="Clifton S."/>
            <person name="Fulton L."/>
            <person name="Fulton B."/>
            <person name="Courtney L."/>
            <person name="Fronick C."/>
            <person name="Harrison M."/>
            <person name="Strong C."/>
            <person name="Farmer C."/>
            <person name="Delahaunty K."/>
            <person name="Markovic C."/>
            <person name="Hall O."/>
            <person name="Minx P."/>
            <person name="Tomlinson C."/>
            <person name="Mitreva M."/>
            <person name="Hou S."/>
            <person name="Chen J."/>
            <person name="Wollam A."/>
            <person name="Pepin K.H."/>
            <person name="Johnson M."/>
            <person name="Bhonagiri V."/>
            <person name="Zhang X."/>
            <person name="Suruliraj S."/>
            <person name="Warren W."/>
            <person name="Chinwalla A."/>
            <person name="Mardis E.R."/>
            <person name="Wilson R.K."/>
        </authorList>
    </citation>
    <scope>NUCLEOTIDE SEQUENCE [LARGE SCALE GENOMIC DNA]</scope>
    <source>
        <strain evidence="1 2">ATCC 51873</strain>
    </source>
</reference>
<accession>G9Y489</accession>
<dbReference type="Proteomes" id="UP000005959">
    <property type="component" value="Unassembled WGS sequence"/>
</dbReference>
<name>G9Y489_HAFAL</name>
<comment type="caution">
    <text evidence="1">The sequence shown here is derived from an EMBL/GenBank/DDBJ whole genome shotgun (WGS) entry which is preliminary data.</text>
</comment>